<accession>A0A0K0FX33</accession>
<name>A0A0K0FX33_STRVS</name>
<keyword evidence="1" id="KW-1185">Reference proteome</keyword>
<dbReference type="AlphaFoldDB" id="A0A0K0FX33"/>
<reference evidence="2" key="2">
    <citation type="submission" date="2015-08" db="UniProtKB">
        <authorList>
            <consortium name="WormBaseParasite"/>
        </authorList>
    </citation>
    <scope>IDENTIFICATION</scope>
</reference>
<dbReference type="Proteomes" id="UP000035680">
    <property type="component" value="Unassembled WGS sequence"/>
</dbReference>
<protein>
    <submittedName>
        <fullName evidence="2">Uncharacterized protein</fullName>
    </submittedName>
</protein>
<evidence type="ECO:0000313" key="1">
    <source>
        <dbReference type="Proteomes" id="UP000035680"/>
    </source>
</evidence>
<organism evidence="1 2">
    <name type="scientific">Strongyloides venezuelensis</name>
    <name type="common">Threadworm</name>
    <dbReference type="NCBI Taxonomy" id="75913"/>
    <lineage>
        <taxon>Eukaryota</taxon>
        <taxon>Metazoa</taxon>
        <taxon>Ecdysozoa</taxon>
        <taxon>Nematoda</taxon>
        <taxon>Chromadorea</taxon>
        <taxon>Rhabditida</taxon>
        <taxon>Tylenchina</taxon>
        <taxon>Panagrolaimomorpha</taxon>
        <taxon>Strongyloidoidea</taxon>
        <taxon>Strongyloididae</taxon>
        <taxon>Strongyloides</taxon>
    </lineage>
</organism>
<evidence type="ECO:0000313" key="2">
    <source>
        <dbReference type="WBParaSite" id="SVE_1700100.1"/>
    </source>
</evidence>
<dbReference type="WBParaSite" id="SVE_1700100.1">
    <property type="protein sequence ID" value="SVE_1700100.1"/>
    <property type="gene ID" value="SVE_1700100"/>
</dbReference>
<reference evidence="1" key="1">
    <citation type="submission" date="2014-07" db="EMBL/GenBank/DDBJ databases">
        <authorList>
            <person name="Martin A.A"/>
            <person name="De Silva N."/>
        </authorList>
    </citation>
    <scope>NUCLEOTIDE SEQUENCE</scope>
</reference>
<proteinExistence type="predicted"/>
<sequence>MVNPNQIASRNANSSRLVNSDSYTISNVNEHKTKELPLRPTIVWSSEQSKYSENITESSAFSYQNENTKTLLLENKTKELDINHMVNGTADEGTKTLLLNNPSTQLKNSKSTTNRSEVSRGVNDSLFRRIFMHLFENNQFSIKYDQEVFVKSNKRVARGFEILRTQSEIDRTIQFNSNNISRKVYGFLAECFLCLIPKDIRDERGSYYCYLNCIANHFKIENYKFNKEKLRNICRMRERNLKKTNTRLESPEEIEIK</sequence>